<evidence type="ECO:0000313" key="3">
    <source>
        <dbReference type="Proteomes" id="UP000649826"/>
    </source>
</evidence>
<dbReference type="Pfam" id="PF13347">
    <property type="entry name" value="MFS_2"/>
    <property type="match status" value="1"/>
</dbReference>
<sequence length="110" mass="11562">MFGCLQDAITYGEWYNGYGTAGMGNAASSFCMKVGSGVGTVALGWILAAGGFDAQLKVQSASALSSIAVVFAWVPVITSVICVICMAFFDVDKYYGKVVEDLSQGKHRGE</sequence>
<evidence type="ECO:0000313" key="2">
    <source>
        <dbReference type="EMBL" id="MBC5778280.1"/>
    </source>
</evidence>
<gene>
    <name evidence="2" type="ORF">H8Z82_01080</name>
</gene>
<dbReference type="Proteomes" id="UP000649826">
    <property type="component" value="Unassembled WGS sequence"/>
</dbReference>
<dbReference type="EMBL" id="JACOQG010000001">
    <property type="protein sequence ID" value="MBC5778280.1"/>
    <property type="molecule type" value="Genomic_DNA"/>
</dbReference>
<accession>A0ABR7IE91</accession>
<keyword evidence="1" id="KW-0472">Membrane</keyword>
<feature type="transmembrane region" description="Helical" evidence="1">
    <location>
        <begin position="64"/>
        <end position="89"/>
    </location>
</feature>
<organism evidence="2 3">
    <name type="scientific">Blautia difficilis</name>
    <dbReference type="NCBI Taxonomy" id="2763027"/>
    <lineage>
        <taxon>Bacteria</taxon>
        <taxon>Bacillati</taxon>
        <taxon>Bacillota</taxon>
        <taxon>Clostridia</taxon>
        <taxon>Lachnospirales</taxon>
        <taxon>Lachnospiraceae</taxon>
        <taxon>Blautia</taxon>
    </lineage>
</organism>
<keyword evidence="3" id="KW-1185">Reference proteome</keyword>
<comment type="caution">
    <text evidence="2">The sequence shown here is derived from an EMBL/GenBank/DDBJ whole genome shotgun (WGS) entry which is preliminary data.</text>
</comment>
<feature type="transmembrane region" description="Helical" evidence="1">
    <location>
        <begin position="34"/>
        <end position="52"/>
    </location>
</feature>
<keyword evidence="1" id="KW-0812">Transmembrane</keyword>
<dbReference type="RefSeq" id="WP_186993989.1">
    <property type="nucleotide sequence ID" value="NZ_JACOQG010000001.1"/>
</dbReference>
<proteinExistence type="predicted"/>
<reference evidence="2 3" key="1">
    <citation type="submission" date="2020-08" db="EMBL/GenBank/DDBJ databases">
        <title>Genome public.</title>
        <authorList>
            <person name="Liu C."/>
            <person name="Sun Q."/>
        </authorList>
    </citation>
    <scope>NUCLEOTIDE SEQUENCE [LARGE SCALE GENOMIC DNA]</scope>
    <source>
        <strain evidence="2 3">M29</strain>
    </source>
</reference>
<name>A0ABR7IE91_9FIRM</name>
<protein>
    <submittedName>
        <fullName evidence="2">MFS transporter</fullName>
    </submittedName>
</protein>
<evidence type="ECO:0000256" key="1">
    <source>
        <dbReference type="SAM" id="Phobius"/>
    </source>
</evidence>
<keyword evidence="1" id="KW-1133">Transmembrane helix</keyword>